<dbReference type="SUPFAM" id="SSF54637">
    <property type="entry name" value="Thioesterase/thiol ester dehydrase-isomerase"/>
    <property type="match status" value="1"/>
</dbReference>
<dbReference type="CDD" id="cd00586">
    <property type="entry name" value="4HBT"/>
    <property type="match status" value="1"/>
</dbReference>
<dbReference type="RefSeq" id="WP_332518970.1">
    <property type="nucleotide sequence ID" value="NZ_JANRHA010000001.1"/>
</dbReference>
<dbReference type="InterPro" id="IPR050563">
    <property type="entry name" value="4-hydroxybenzoyl-CoA_TE"/>
</dbReference>
<comment type="caution">
    <text evidence="1">The sequence shown here is derived from an EMBL/GenBank/DDBJ whole genome shotgun (WGS) entry which is preliminary data.</text>
</comment>
<dbReference type="PANTHER" id="PTHR31793:SF24">
    <property type="entry name" value="LONG-CHAIN ACYL-COA THIOESTERASE FADM"/>
    <property type="match status" value="1"/>
</dbReference>
<keyword evidence="2" id="KW-1185">Reference proteome</keyword>
<proteinExistence type="predicted"/>
<organism evidence="1 2">
    <name type="scientific">Speluncibacter jeojiensis</name>
    <dbReference type="NCBI Taxonomy" id="2710754"/>
    <lineage>
        <taxon>Bacteria</taxon>
        <taxon>Bacillati</taxon>
        <taxon>Actinomycetota</taxon>
        <taxon>Actinomycetes</taxon>
        <taxon>Mycobacteriales</taxon>
        <taxon>Speluncibacteraceae</taxon>
        <taxon>Speluncibacter</taxon>
    </lineage>
</organism>
<dbReference type="EMBL" id="JANRHA010000001">
    <property type="protein sequence ID" value="MDG3013190.1"/>
    <property type="molecule type" value="Genomic_DNA"/>
</dbReference>
<dbReference type="Pfam" id="PF13279">
    <property type="entry name" value="4HBT_2"/>
    <property type="match status" value="1"/>
</dbReference>
<dbReference type="Proteomes" id="UP001152755">
    <property type="component" value="Unassembled WGS sequence"/>
</dbReference>
<gene>
    <name evidence="1" type="ORF">NVS88_01305</name>
</gene>
<dbReference type="GO" id="GO:0047617">
    <property type="term" value="F:fatty acyl-CoA hydrolase activity"/>
    <property type="evidence" value="ECO:0007669"/>
    <property type="project" value="TreeGrafter"/>
</dbReference>
<dbReference type="Gene3D" id="3.10.129.10">
    <property type="entry name" value="Hotdog Thioesterase"/>
    <property type="match status" value="1"/>
</dbReference>
<protein>
    <submittedName>
        <fullName evidence="1">Acyl-CoA thioesterase</fullName>
    </submittedName>
</protein>
<sequence>MSEPFRCELQVRWGDSDRLGHVNNVMYLEYAQEARLRFFRAIFDGTDTGSVGPVVVRRLEVDFERSLTDESDPLSVEVTVTKLGRTSMTIRNRMFDRHGVLHSTVDAVLVALDMATNTPRPIPDEAREVLLAYSEETLVRAAT</sequence>
<accession>A0A9X4RBW6</accession>
<dbReference type="AlphaFoldDB" id="A0A9X4RBW6"/>
<evidence type="ECO:0000313" key="1">
    <source>
        <dbReference type="EMBL" id="MDG3013190.1"/>
    </source>
</evidence>
<reference evidence="1" key="1">
    <citation type="submission" date="2022-08" db="EMBL/GenBank/DDBJ databases">
        <title>Genome analysis of Corynebacteriales strain.</title>
        <authorList>
            <person name="Lee S.D."/>
        </authorList>
    </citation>
    <scope>NUCLEOTIDE SEQUENCE</scope>
    <source>
        <strain evidence="1">D3-21</strain>
    </source>
</reference>
<evidence type="ECO:0000313" key="2">
    <source>
        <dbReference type="Proteomes" id="UP001152755"/>
    </source>
</evidence>
<name>A0A9X4RBW6_9ACTN</name>
<dbReference type="InterPro" id="IPR029069">
    <property type="entry name" value="HotDog_dom_sf"/>
</dbReference>
<dbReference type="PANTHER" id="PTHR31793">
    <property type="entry name" value="4-HYDROXYBENZOYL-COA THIOESTERASE FAMILY MEMBER"/>
    <property type="match status" value="1"/>
</dbReference>